<name>A0AAE3AV38_9FIRM</name>
<dbReference type="SUPFAM" id="SSF53448">
    <property type="entry name" value="Nucleotide-diphospho-sugar transferases"/>
    <property type="match status" value="1"/>
</dbReference>
<evidence type="ECO:0000256" key="1">
    <source>
        <dbReference type="ARBA" id="ARBA00022676"/>
    </source>
</evidence>
<dbReference type="AlphaFoldDB" id="A0AAE3AV38"/>
<keyword evidence="2" id="KW-0808">Transferase</keyword>
<reference evidence="4 5" key="1">
    <citation type="submission" date="2021-10" db="EMBL/GenBank/DDBJ databases">
        <title>Anaerobic single-cell dispensing facilitates the cultivation of human gut bacteria.</title>
        <authorList>
            <person name="Afrizal A."/>
        </authorList>
    </citation>
    <scope>NUCLEOTIDE SEQUENCE [LARGE SCALE GENOMIC DNA]</scope>
    <source>
        <strain evidence="4 5">CLA-AA-H244</strain>
    </source>
</reference>
<evidence type="ECO:0000256" key="2">
    <source>
        <dbReference type="ARBA" id="ARBA00022679"/>
    </source>
</evidence>
<feature type="domain" description="Glycosyltransferase 2-like" evidence="3">
    <location>
        <begin position="12"/>
        <end position="184"/>
    </location>
</feature>
<proteinExistence type="predicted"/>
<gene>
    <name evidence="4" type="ORF">LKD45_02740</name>
</gene>
<dbReference type="CDD" id="cd00761">
    <property type="entry name" value="Glyco_tranf_GTA_type"/>
    <property type="match status" value="1"/>
</dbReference>
<organism evidence="4 5">
    <name type="scientific">Gallintestinimicrobium propionicum</name>
    <dbReference type="NCBI Taxonomy" id="2981770"/>
    <lineage>
        <taxon>Bacteria</taxon>
        <taxon>Bacillati</taxon>
        <taxon>Bacillota</taxon>
        <taxon>Clostridia</taxon>
        <taxon>Lachnospirales</taxon>
        <taxon>Lachnospiraceae</taxon>
        <taxon>Gallintestinimicrobium</taxon>
    </lineage>
</organism>
<dbReference type="GO" id="GO:0016757">
    <property type="term" value="F:glycosyltransferase activity"/>
    <property type="evidence" value="ECO:0007669"/>
    <property type="project" value="UniProtKB-KW"/>
</dbReference>
<dbReference type="InterPro" id="IPR001173">
    <property type="entry name" value="Glyco_trans_2-like"/>
</dbReference>
<comment type="caution">
    <text evidence="4">The sequence shown here is derived from an EMBL/GenBank/DDBJ whole genome shotgun (WGS) entry which is preliminary data.</text>
</comment>
<dbReference type="PANTHER" id="PTHR22916">
    <property type="entry name" value="GLYCOSYLTRANSFERASE"/>
    <property type="match status" value="1"/>
</dbReference>
<keyword evidence="1" id="KW-0328">Glycosyltransferase</keyword>
<evidence type="ECO:0000313" key="5">
    <source>
        <dbReference type="Proteomes" id="UP001199355"/>
    </source>
</evidence>
<dbReference type="PANTHER" id="PTHR22916:SF51">
    <property type="entry name" value="GLYCOSYLTRANSFERASE EPSH-RELATED"/>
    <property type="match status" value="1"/>
</dbReference>
<dbReference type="RefSeq" id="WP_308727701.1">
    <property type="nucleotide sequence ID" value="NZ_JAJEQF010000003.1"/>
</dbReference>
<keyword evidence="5" id="KW-1185">Reference proteome</keyword>
<dbReference type="Proteomes" id="UP001199355">
    <property type="component" value="Unassembled WGS sequence"/>
</dbReference>
<dbReference type="Gene3D" id="3.90.550.10">
    <property type="entry name" value="Spore Coat Polysaccharide Biosynthesis Protein SpsA, Chain A"/>
    <property type="match status" value="1"/>
</dbReference>
<protein>
    <submittedName>
        <fullName evidence="4">Glycosyltransferase</fullName>
    </submittedName>
</protein>
<dbReference type="InterPro" id="IPR029044">
    <property type="entry name" value="Nucleotide-diphossugar_trans"/>
</dbReference>
<accession>A0AAE3AV38</accession>
<evidence type="ECO:0000259" key="3">
    <source>
        <dbReference type="Pfam" id="PF00535"/>
    </source>
</evidence>
<sequence length="350" mass="40366">MTETTTLSPLVSIIVPVYNVERYIKRCVDSLRRQTLQNIEIILVDDGSKDNSGCLCDELAQQDSKIHVIHKQNAGQGLARNDGLNIAKGRYVLFIDSDDFIEPDTCDKLSDRMEREQADLCSFGYQIETPQGELFYRAQLKEQCYENEAIRKRFVLHFFGDSADDEEMRGVSACMTMFRRSVIETGKIRFRSEREYFSEDTIFNLDFCLLAKKAVIDSGCYYHYCQNEASFSHAYRPDRFHLTEVLANVLKEYAGRYGIEKETQERIRRMVWVSLMECVKQEVRRIGEVPRKTVKKQIESYCGSELVKDAVNGLDAGKFGTAQSIFLWAVKGQRTEAVILLAWLRNRKGL</sequence>
<dbReference type="Pfam" id="PF00535">
    <property type="entry name" value="Glycos_transf_2"/>
    <property type="match status" value="1"/>
</dbReference>
<evidence type="ECO:0000313" key="4">
    <source>
        <dbReference type="EMBL" id="MCC2166627.1"/>
    </source>
</evidence>
<dbReference type="EMBL" id="JAJEQF010000003">
    <property type="protein sequence ID" value="MCC2166627.1"/>
    <property type="molecule type" value="Genomic_DNA"/>
</dbReference>